<dbReference type="EMBL" id="JADBEK010000001">
    <property type="protein sequence ID" value="MBE1585068.1"/>
    <property type="molecule type" value="Genomic_DNA"/>
</dbReference>
<reference evidence="1 2" key="1">
    <citation type="submission" date="2020-10" db="EMBL/GenBank/DDBJ databases">
        <title>Sequencing the genomes of 1000 actinobacteria strains.</title>
        <authorList>
            <person name="Klenk H.-P."/>
        </authorList>
    </citation>
    <scope>NUCLEOTIDE SEQUENCE [LARGE SCALE GENOMIC DNA]</scope>
    <source>
        <strain evidence="1 2">DSM 43173</strain>
    </source>
</reference>
<evidence type="ECO:0000313" key="2">
    <source>
        <dbReference type="Proteomes" id="UP000633509"/>
    </source>
</evidence>
<name>A0ABR9LWP0_9ACTN</name>
<sequence length="179" mass="20000">MTPSSPAPARRSPDGRLRQLPLELGDDLLPFGRAEPVPDLQSHDERPQAMTVRFVELEDGSLGLFERKVRRRTGEAARQIDARTPGRLRLLLLAHPQVLRAERQIDGADRLEERRDDQDRVRGLHAFGTAVPFTAGAPLASPAEEGVAHLHELLFGVDHVPMEDLARPIRNVDPRARRS</sequence>
<evidence type="ECO:0000313" key="1">
    <source>
        <dbReference type="EMBL" id="MBE1585068.1"/>
    </source>
</evidence>
<organism evidence="1 2">
    <name type="scientific">Nonomuraea angiospora</name>
    <dbReference type="NCBI Taxonomy" id="46172"/>
    <lineage>
        <taxon>Bacteria</taxon>
        <taxon>Bacillati</taxon>
        <taxon>Actinomycetota</taxon>
        <taxon>Actinomycetes</taxon>
        <taxon>Streptosporangiales</taxon>
        <taxon>Streptosporangiaceae</taxon>
        <taxon>Nonomuraea</taxon>
    </lineage>
</organism>
<gene>
    <name evidence="1" type="ORF">H4W80_003326</name>
</gene>
<accession>A0ABR9LWP0</accession>
<keyword evidence="2" id="KW-1185">Reference proteome</keyword>
<protein>
    <submittedName>
        <fullName evidence="1">Uncharacterized protein</fullName>
    </submittedName>
</protein>
<comment type="caution">
    <text evidence="1">The sequence shown here is derived from an EMBL/GenBank/DDBJ whole genome shotgun (WGS) entry which is preliminary data.</text>
</comment>
<dbReference type="Proteomes" id="UP000633509">
    <property type="component" value="Unassembled WGS sequence"/>
</dbReference>
<proteinExistence type="predicted"/>